<evidence type="ECO:0000313" key="6">
    <source>
        <dbReference type="EMBL" id="MDQ0316376.1"/>
    </source>
</evidence>
<keyword evidence="1 4" id="KW-0812">Transmembrane</keyword>
<feature type="transmembrane region" description="Helical" evidence="4">
    <location>
        <begin position="246"/>
        <end position="268"/>
    </location>
</feature>
<feature type="transmembrane region" description="Helical" evidence="4">
    <location>
        <begin position="367"/>
        <end position="387"/>
    </location>
</feature>
<evidence type="ECO:0000256" key="4">
    <source>
        <dbReference type="SAM" id="Phobius"/>
    </source>
</evidence>
<reference evidence="6" key="1">
    <citation type="submission" date="2023-07" db="EMBL/GenBank/DDBJ databases">
        <title>Genomic Encyclopedia of Type Strains, Phase IV (KMG-IV): sequencing the most valuable type-strain genomes for metagenomic binning, comparative biology and taxonomic classification.</title>
        <authorList>
            <person name="Goeker M."/>
        </authorList>
    </citation>
    <scope>NUCLEOTIDE SEQUENCE</scope>
    <source>
        <strain evidence="6">DSM 21202</strain>
    </source>
</reference>
<dbReference type="GO" id="GO:0022857">
    <property type="term" value="F:transmembrane transporter activity"/>
    <property type="evidence" value="ECO:0007669"/>
    <property type="project" value="InterPro"/>
</dbReference>
<evidence type="ECO:0000256" key="3">
    <source>
        <dbReference type="ARBA" id="ARBA00023136"/>
    </source>
</evidence>
<dbReference type="Gene3D" id="1.20.1250.20">
    <property type="entry name" value="MFS general substrate transporter like domains"/>
    <property type="match status" value="2"/>
</dbReference>
<evidence type="ECO:0000256" key="2">
    <source>
        <dbReference type="ARBA" id="ARBA00022989"/>
    </source>
</evidence>
<dbReference type="Pfam" id="PF06779">
    <property type="entry name" value="MFS_4"/>
    <property type="match status" value="1"/>
</dbReference>
<feature type="transmembrane region" description="Helical" evidence="4">
    <location>
        <begin position="280"/>
        <end position="298"/>
    </location>
</feature>
<evidence type="ECO:0000256" key="1">
    <source>
        <dbReference type="ARBA" id="ARBA00022692"/>
    </source>
</evidence>
<dbReference type="Proteomes" id="UP001229244">
    <property type="component" value="Unassembled WGS sequence"/>
</dbReference>
<keyword evidence="2 4" id="KW-1133">Transmembrane helix</keyword>
<feature type="transmembrane region" description="Helical" evidence="4">
    <location>
        <begin position="80"/>
        <end position="97"/>
    </location>
</feature>
<dbReference type="PANTHER" id="PTHR23537:SF1">
    <property type="entry name" value="SUGAR TRANSPORTER"/>
    <property type="match status" value="1"/>
</dbReference>
<dbReference type="EMBL" id="JAUSUL010000002">
    <property type="protein sequence ID" value="MDQ0316376.1"/>
    <property type="molecule type" value="Genomic_DNA"/>
</dbReference>
<dbReference type="SUPFAM" id="SSF103473">
    <property type="entry name" value="MFS general substrate transporter"/>
    <property type="match status" value="1"/>
</dbReference>
<dbReference type="InterPro" id="IPR020846">
    <property type="entry name" value="MFS_dom"/>
</dbReference>
<dbReference type="AlphaFoldDB" id="A0AAE4ASK6"/>
<dbReference type="GO" id="GO:0005886">
    <property type="term" value="C:plasma membrane"/>
    <property type="evidence" value="ECO:0007669"/>
    <property type="project" value="TreeGrafter"/>
</dbReference>
<keyword evidence="3 4" id="KW-0472">Membrane</keyword>
<accession>A0AAE4ASK6</accession>
<feature type="transmembrane region" description="Helical" evidence="4">
    <location>
        <begin position="219"/>
        <end position="240"/>
    </location>
</feature>
<feature type="transmembrane region" description="Helical" evidence="4">
    <location>
        <begin position="304"/>
        <end position="325"/>
    </location>
</feature>
<dbReference type="InterPro" id="IPR036259">
    <property type="entry name" value="MFS_trans_sf"/>
</dbReference>
<sequence>MTAAAPSLRKWGLVAALALAPAVSNGFARFAYGLILPAMRTDLGWTYTEAGWINTANALGYLIGALIALTLIARIGTRTMFVGGMLLTALALLFSGLTENFWLLTVWRILAGVGGAPAFIAGGAMAAAVFRNAPMQSALALALYFGGGGLGMLASGATVPLVLDGAPGAWPSVWVGMGIASLVTMLPVAWAAREVKPADKGGGVDTSQRLPWRAMLPELSAYFLFAVGYIVYITFIVAWMRETDASAGLVAVMWSLMGIAVMVSPFAWRSVHVRYSGGAPLALSNAATGIGTLLPLVVAGPPGVIVSALVFGASFFMSPGAVAAFGRANLPEPQWGASIALFTSVFGVGQLVGPVAAGYIADATDGVGTGLAAAGIILLAGGALALLQKPLVRAGAA</sequence>
<name>A0AAE4ASK6_9HYPH</name>
<dbReference type="RefSeq" id="WP_306886197.1">
    <property type="nucleotide sequence ID" value="NZ_JAUSUL010000002.1"/>
</dbReference>
<feature type="transmembrane region" description="Helical" evidence="4">
    <location>
        <begin position="52"/>
        <end position="73"/>
    </location>
</feature>
<feature type="transmembrane region" description="Helical" evidence="4">
    <location>
        <begin position="337"/>
        <end position="361"/>
    </location>
</feature>
<protein>
    <submittedName>
        <fullName evidence="6">MFS family arabinose efflux permease</fullName>
    </submittedName>
</protein>
<feature type="domain" description="Major facilitator superfamily (MFS) profile" evidence="5">
    <location>
        <begin position="14"/>
        <end position="393"/>
    </location>
</feature>
<dbReference type="InterPro" id="IPR010645">
    <property type="entry name" value="MFS_4"/>
</dbReference>
<proteinExistence type="predicted"/>
<feature type="transmembrane region" description="Helical" evidence="4">
    <location>
        <begin position="169"/>
        <end position="192"/>
    </location>
</feature>
<feature type="transmembrane region" description="Helical" evidence="4">
    <location>
        <begin position="142"/>
        <end position="163"/>
    </location>
</feature>
<feature type="transmembrane region" description="Helical" evidence="4">
    <location>
        <begin position="109"/>
        <end position="130"/>
    </location>
</feature>
<keyword evidence="7" id="KW-1185">Reference proteome</keyword>
<comment type="caution">
    <text evidence="6">The sequence shown here is derived from an EMBL/GenBank/DDBJ whole genome shotgun (WGS) entry which is preliminary data.</text>
</comment>
<evidence type="ECO:0000259" key="5">
    <source>
        <dbReference type="PROSITE" id="PS50850"/>
    </source>
</evidence>
<dbReference type="PANTHER" id="PTHR23537">
    <property type="match status" value="1"/>
</dbReference>
<organism evidence="6 7">
    <name type="scientific">Amorphus orientalis</name>
    <dbReference type="NCBI Taxonomy" id="649198"/>
    <lineage>
        <taxon>Bacteria</taxon>
        <taxon>Pseudomonadati</taxon>
        <taxon>Pseudomonadota</taxon>
        <taxon>Alphaproteobacteria</taxon>
        <taxon>Hyphomicrobiales</taxon>
        <taxon>Amorphaceae</taxon>
        <taxon>Amorphus</taxon>
    </lineage>
</organism>
<evidence type="ECO:0000313" key="7">
    <source>
        <dbReference type="Proteomes" id="UP001229244"/>
    </source>
</evidence>
<gene>
    <name evidence="6" type="ORF">J2S73_002833</name>
</gene>
<dbReference type="PROSITE" id="PS50850">
    <property type="entry name" value="MFS"/>
    <property type="match status" value="1"/>
</dbReference>